<dbReference type="AlphaFoldDB" id="A0A4T0FSU4"/>
<name>A0A4T0FSU4_9BASI</name>
<evidence type="ECO:0000313" key="2">
    <source>
        <dbReference type="EMBL" id="TIA91608.1"/>
    </source>
</evidence>
<organism evidence="2 3">
    <name type="scientific">Wallemia hederae</name>
    <dbReference type="NCBI Taxonomy" id="1540922"/>
    <lineage>
        <taxon>Eukaryota</taxon>
        <taxon>Fungi</taxon>
        <taxon>Dikarya</taxon>
        <taxon>Basidiomycota</taxon>
        <taxon>Wallemiomycotina</taxon>
        <taxon>Wallemiomycetes</taxon>
        <taxon>Wallemiales</taxon>
        <taxon>Wallemiaceae</taxon>
        <taxon>Wallemia</taxon>
    </lineage>
</organism>
<comment type="caution">
    <text evidence="2">The sequence shown here is derived from an EMBL/GenBank/DDBJ whole genome shotgun (WGS) entry which is preliminary data.</text>
</comment>
<evidence type="ECO:0000313" key="3">
    <source>
        <dbReference type="Proteomes" id="UP000310189"/>
    </source>
</evidence>
<dbReference type="SUPFAM" id="SSF116846">
    <property type="entry name" value="MIT domain"/>
    <property type="match status" value="1"/>
</dbReference>
<accession>A0A4T0FSU4</accession>
<sequence length="676" mass="76425">MTSLDKKRKLKSFDELFAEADMDRVKLQRHDTPQNSDVRWLGVDSTGAAAAFPNCTYWWPVKSIDESQVEMYGDDGHGFHRRTTADKNALPRFKEEGRLKFDKSTFYNGSAPQDSLIDAFTAAVKSAEIDDEDSDDDLPDISIAHYVTTPSATQSSQKTATDSSPSILGHSHAQSPQRPRRISKVDVLDDEINIAEKEGVLAKYYKSSKVFWPARVIGFENGLYTLEYNDGTIRKHPRSAFFTSAEKGFRTCELGLLEKVSINKAPFLNTNTDTDTDVSAPSEMPPTEVFGQLDIKKQVLLCLPIINSIIAEKYTHALAKHALFIKGGESRKFVTKQVCYGAFSGYRDEIVEMIRDYLKPGEEDKEKRLVGEDAYEQLSQSERVAYMLDILFPEVLVQIVIHSEGLDKDKEEDYDRANQILKEESADRDWIDRIYAQRQFQEETKGGKADNAAQYKRRRPLSLPTFDLRFFAATLRSTPVDTYAETLNYKRIDLGIELLRRAIEADRKRDEELCYEAYFHALDLIFSAINADKDVDKDYLESRINCHLLKLGLTPVKSDDSAGWREAVIESTIAVAVAAKKSKLHQYVYTALVSILNKLREMNNRFQITVRIVNAVEASVMFLLRLDSHLDLHQSVSEIGWTVWEALLKAAIAYAQTSSNGAGNGTDKHAIVIKAE</sequence>
<dbReference type="Proteomes" id="UP000310189">
    <property type="component" value="Unassembled WGS sequence"/>
</dbReference>
<feature type="region of interest" description="Disordered" evidence="1">
    <location>
        <begin position="149"/>
        <end position="181"/>
    </location>
</feature>
<proteinExistence type="predicted"/>
<reference evidence="2 3" key="1">
    <citation type="submission" date="2019-03" db="EMBL/GenBank/DDBJ databases">
        <title>Sequencing 23 genomes of Wallemia ichthyophaga.</title>
        <authorList>
            <person name="Gostincar C."/>
        </authorList>
    </citation>
    <scope>NUCLEOTIDE SEQUENCE [LARGE SCALE GENOMIC DNA]</scope>
    <source>
        <strain evidence="2 3">EXF-5753</strain>
    </source>
</reference>
<feature type="compositionally biased region" description="Polar residues" evidence="1">
    <location>
        <begin position="149"/>
        <end position="177"/>
    </location>
</feature>
<keyword evidence="3" id="KW-1185">Reference proteome</keyword>
<evidence type="ECO:0000256" key="1">
    <source>
        <dbReference type="SAM" id="MobiDB-lite"/>
    </source>
</evidence>
<dbReference type="OrthoDB" id="2505887at2759"/>
<protein>
    <recommendedName>
        <fullName evidence="4">PWWP domain-containing protein</fullName>
    </recommendedName>
</protein>
<dbReference type="InterPro" id="IPR036181">
    <property type="entry name" value="MIT_dom_sf"/>
</dbReference>
<dbReference type="EMBL" id="SPNW01000011">
    <property type="protein sequence ID" value="TIA91608.1"/>
    <property type="molecule type" value="Genomic_DNA"/>
</dbReference>
<gene>
    <name evidence="2" type="ORF">E3P99_01013</name>
</gene>
<evidence type="ECO:0008006" key="4">
    <source>
        <dbReference type="Google" id="ProtNLM"/>
    </source>
</evidence>